<evidence type="ECO:0000256" key="1">
    <source>
        <dbReference type="SAM" id="MobiDB-lite"/>
    </source>
</evidence>
<dbReference type="InParanoid" id="A0A0G4G6P2"/>
<keyword evidence="3" id="KW-1185">Reference proteome</keyword>
<reference evidence="2 3" key="1">
    <citation type="submission" date="2014-11" db="EMBL/GenBank/DDBJ databases">
        <authorList>
            <person name="Zhu J."/>
            <person name="Qi W."/>
            <person name="Song R."/>
        </authorList>
    </citation>
    <scope>NUCLEOTIDE SEQUENCE [LARGE SCALE GENOMIC DNA]</scope>
</reference>
<dbReference type="Proteomes" id="UP000041254">
    <property type="component" value="Unassembled WGS sequence"/>
</dbReference>
<evidence type="ECO:0000313" key="2">
    <source>
        <dbReference type="EMBL" id="CEM24377.1"/>
    </source>
</evidence>
<dbReference type="EMBL" id="CDMY01000581">
    <property type="protein sequence ID" value="CEM24377.1"/>
    <property type="molecule type" value="Genomic_DNA"/>
</dbReference>
<dbReference type="AlphaFoldDB" id="A0A0G4G6P2"/>
<feature type="region of interest" description="Disordered" evidence="1">
    <location>
        <begin position="416"/>
        <end position="438"/>
    </location>
</feature>
<dbReference type="VEuPathDB" id="CryptoDB:Vbra_3149"/>
<protein>
    <submittedName>
        <fullName evidence="2">Uncharacterized protein</fullName>
    </submittedName>
</protein>
<evidence type="ECO:0000313" key="3">
    <source>
        <dbReference type="Proteomes" id="UP000041254"/>
    </source>
</evidence>
<name>A0A0G4G6P2_VITBC</name>
<proteinExistence type="predicted"/>
<gene>
    <name evidence="2" type="ORF">Vbra_3149</name>
</gene>
<accession>A0A0G4G6P2</accession>
<feature type="compositionally biased region" description="Basic and acidic residues" evidence="1">
    <location>
        <begin position="418"/>
        <end position="430"/>
    </location>
</feature>
<organism evidence="2 3">
    <name type="scientific">Vitrella brassicaformis (strain CCMP3155)</name>
    <dbReference type="NCBI Taxonomy" id="1169540"/>
    <lineage>
        <taxon>Eukaryota</taxon>
        <taxon>Sar</taxon>
        <taxon>Alveolata</taxon>
        <taxon>Colpodellida</taxon>
        <taxon>Vitrellaceae</taxon>
        <taxon>Vitrella</taxon>
    </lineage>
</organism>
<sequence length="438" mass="47387">MTTSEASDSVSVIPHSASCSARQSTRNTEAVRLSFPPGAADSTKELASGIVRGTLTEERAAHLIEAGADATVQMHYTLEKYHGVLPWYGFVATMLELTVCFYPCCCLDSCRLLRRLLKAGADVKSLNGRVFTLAIVAQKFNALSVLAESIAEVPHLMLLDGSRLGHRHGNCSLLFVLPEGCTAITRELAHGVLTGDIDDAGVELLREQGADSAMKIQMVSSDCPSFYGWMVPRASPLDWVNLGPCSTNLNDNKTRCYEGTLLAWVVALHPEGPETPGVLRALVNGMAGTISRNQWVRYLTAAAASCSHAAVDSIESRNCPESQHGASKHHTHSRHDWLPCVMALNPVDPMFHNRREPAASMCEPTRYIIGPCPASGVSSVCSHVELSTSTALCSAVSTRWESCGGRERMRLQVQRMRSQAEGEEGARRGSAEFVDMSS</sequence>